<dbReference type="PROSITE" id="PS51755">
    <property type="entry name" value="OMPR_PHOB"/>
    <property type="match status" value="1"/>
</dbReference>
<sequence length="231" mass="26275">MNIQPMVLVVEDEDDIAELLRFGLQRAGFAVSWVKNLTDARASVKKSLPDLILLDWMLPDGEGVQWLTQLRGDERSKMLPIIMLTARAQEADKLKGLEGGADDYLTKPFSPKELIARINNVLRRSAPQHVAQVITIGQSVLNDDDHTLAKMDGSMHETLGNTEFKLLKFLVTHPNKCYSRAQLLDYVWGDHVYIEERTVDVHVLRLRKILQKFDLENALETVRGVGYRWAV</sequence>
<dbReference type="SUPFAM" id="SSF46894">
    <property type="entry name" value="C-terminal effector domain of the bipartite response regulators"/>
    <property type="match status" value="1"/>
</dbReference>
<comment type="caution">
    <text evidence="8">The sequence shown here is derived from an EMBL/GenBank/DDBJ whole genome shotgun (WGS) entry which is preliminary data.</text>
</comment>
<dbReference type="SUPFAM" id="SSF52172">
    <property type="entry name" value="CheY-like"/>
    <property type="match status" value="1"/>
</dbReference>
<protein>
    <submittedName>
        <fullName evidence="8">DNA-binding response regulator</fullName>
    </submittedName>
</protein>
<dbReference type="GO" id="GO:0032993">
    <property type="term" value="C:protein-DNA complex"/>
    <property type="evidence" value="ECO:0007669"/>
    <property type="project" value="TreeGrafter"/>
</dbReference>
<dbReference type="Gene3D" id="3.40.50.2300">
    <property type="match status" value="1"/>
</dbReference>
<feature type="DNA-binding region" description="OmpR/PhoB-type" evidence="5">
    <location>
        <begin position="131"/>
        <end position="231"/>
    </location>
</feature>
<dbReference type="Gene3D" id="6.10.250.690">
    <property type="match status" value="1"/>
</dbReference>
<evidence type="ECO:0000256" key="2">
    <source>
        <dbReference type="ARBA" id="ARBA00023012"/>
    </source>
</evidence>
<dbReference type="InterPro" id="IPR001867">
    <property type="entry name" value="OmpR/PhoB-type_DNA-bd"/>
</dbReference>
<dbReference type="InterPro" id="IPR016032">
    <property type="entry name" value="Sig_transdc_resp-reg_C-effctor"/>
</dbReference>
<evidence type="ECO:0000256" key="3">
    <source>
        <dbReference type="ARBA" id="ARBA00023125"/>
    </source>
</evidence>
<feature type="modified residue" description="4-aspartylphosphate" evidence="4">
    <location>
        <position position="55"/>
    </location>
</feature>
<evidence type="ECO:0000256" key="5">
    <source>
        <dbReference type="PROSITE-ProRule" id="PRU01091"/>
    </source>
</evidence>
<dbReference type="Gene3D" id="1.10.10.10">
    <property type="entry name" value="Winged helix-like DNA-binding domain superfamily/Winged helix DNA-binding domain"/>
    <property type="match status" value="1"/>
</dbReference>
<feature type="domain" description="OmpR/PhoB-type" evidence="7">
    <location>
        <begin position="131"/>
        <end position="231"/>
    </location>
</feature>
<keyword evidence="2" id="KW-0902">Two-component regulatory system</keyword>
<evidence type="ECO:0000313" key="8">
    <source>
        <dbReference type="EMBL" id="GHA75814.1"/>
    </source>
</evidence>
<dbReference type="SMART" id="SM00862">
    <property type="entry name" value="Trans_reg_C"/>
    <property type="match status" value="1"/>
</dbReference>
<keyword evidence="9" id="KW-1185">Reference proteome</keyword>
<accession>A0A8J3CNF6</accession>
<reference evidence="8" key="2">
    <citation type="submission" date="2020-09" db="EMBL/GenBank/DDBJ databases">
        <authorList>
            <person name="Sun Q."/>
            <person name="Kim S."/>
        </authorList>
    </citation>
    <scope>NUCLEOTIDE SEQUENCE</scope>
    <source>
        <strain evidence="8">KCTC 32501</strain>
    </source>
</reference>
<evidence type="ECO:0000256" key="4">
    <source>
        <dbReference type="PROSITE-ProRule" id="PRU00169"/>
    </source>
</evidence>
<dbReference type="PANTHER" id="PTHR48111">
    <property type="entry name" value="REGULATOR OF RPOS"/>
    <property type="match status" value="1"/>
</dbReference>
<dbReference type="CDD" id="cd00383">
    <property type="entry name" value="trans_reg_C"/>
    <property type="match status" value="1"/>
</dbReference>
<dbReference type="GO" id="GO:0000156">
    <property type="term" value="F:phosphorelay response regulator activity"/>
    <property type="evidence" value="ECO:0007669"/>
    <property type="project" value="TreeGrafter"/>
</dbReference>
<dbReference type="Proteomes" id="UP000614287">
    <property type="component" value="Unassembled WGS sequence"/>
</dbReference>
<evidence type="ECO:0000256" key="1">
    <source>
        <dbReference type="ARBA" id="ARBA00022553"/>
    </source>
</evidence>
<dbReference type="SMART" id="SM00448">
    <property type="entry name" value="REC"/>
    <property type="match status" value="1"/>
</dbReference>
<gene>
    <name evidence="8" type="primary">phoB</name>
    <name evidence="8" type="ORF">GCM10009007_16050</name>
</gene>
<organism evidence="8 9">
    <name type="scientific">Formosimonas limnophila</name>
    <dbReference type="NCBI Taxonomy" id="1384487"/>
    <lineage>
        <taxon>Bacteria</taxon>
        <taxon>Pseudomonadati</taxon>
        <taxon>Pseudomonadota</taxon>
        <taxon>Betaproteobacteria</taxon>
        <taxon>Burkholderiales</taxon>
        <taxon>Burkholderiaceae</taxon>
        <taxon>Formosimonas</taxon>
    </lineage>
</organism>
<dbReference type="InterPro" id="IPR011006">
    <property type="entry name" value="CheY-like_superfamily"/>
</dbReference>
<dbReference type="Pfam" id="PF00072">
    <property type="entry name" value="Response_reg"/>
    <property type="match status" value="1"/>
</dbReference>
<dbReference type="PROSITE" id="PS50110">
    <property type="entry name" value="RESPONSE_REGULATORY"/>
    <property type="match status" value="1"/>
</dbReference>
<proteinExistence type="predicted"/>
<name>A0A8J3CNF6_9BURK</name>
<dbReference type="GO" id="GO:0006355">
    <property type="term" value="P:regulation of DNA-templated transcription"/>
    <property type="evidence" value="ECO:0007669"/>
    <property type="project" value="InterPro"/>
</dbReference>
<dbReference type="Pfam" id="PF00486">
    <property type="entry name" value="Trans_reg_C"/>
    <property type="match status" value="1"/>
</dbReference>
<feature type="domain" description="Response regulatory" evidence="6">
    <location>
        <begin position="6"/>
        <end position="122"/>
    </location>
</feature>
<keyword evidence="3 5" id="KW-0238">DNA-binding</keyword>
<dbReference type="InterPro" id="IPR036388">
    <property type="entry name" value="WH-like_DNA-bd_sf"/>
</dbReference>
<dbReference type="PANTHER" id="PTHR48111:SF40">
    <property type="entry name" value="PHOSPHATE REGULON TRANSCRIPTIONAL REGULATORY PROTEIN PHOB"/>
    <property type="match status" value="1"/>
</dbReference>
<dbReference type="InterPro" id="IPR039420">
    <property type="entry name" value="WalR-like"/>
</dbReference>
<dbReference type="GO" id="GO:0005829">
    <property type="term" value="C:cytosol"/>
    <property type="evidence" value="ECO:0007669"/>
    <property type="project" value="TreeGrafter"/>
</dbReference>
<reference evidence="8" key="1">
    <citation type="journal article" date="2014" name="Int. J. Syst. Evol. Microbiol.">
        <title>Complete genome sequence of Corynebacterium casei LMG S-19264T (=DSM 44701T), isolated from a smear-ripened cheese.</title>
        <authorList>
            <consortium name="US DOE Joint Genome Institute (JGI-PGF)"/>
            <person name="Walter F."/>
            <person name="Albersmeier A."/>
            <person name="Kalinowski J."/>
            <person name="Ruckert C."/>
        </authorList>
    </citation>
    <scope>NUCLEOTIDE SEQUENCE</scope>
    <source>
        <strain evidence="8">KCTC 32501</strain>
    </source>
</reference>
<evidence type="ECO:0000259" key="7">
    <source>
        <dbReference type="PROSITE" id="PS51755"/>
    </source>
</evidence>
<dbReference type="InterPro" id="IPR001789">
    <property type="entry name" value="Sig_transdc_resp-reg_receiver"/>
</dbReference>
<evidence type="ECO:0000259" key="6">
    <source>
        <dbReference type="PROSITE" id="PS50110"/>
    </source>
</evidence>
<dbReference type="GO" id="GO:0000976">
    <property type="term" value="F:transcription cis-regulatory region binding"/>
    <property type="evidence" value="ECO:0007669"/>
    <property type="project" value="TreeGrafter"/>
</dbReference>
<dbReference type="EMBL" id="BMZG01000008">
    <property type="protein sequence ID" value="GHA75814.1"/>
    <property type="molecule type" value="Genomic_DNA"/>
</dbReference>
<dbReference type="AlphaFoldDB" id="A0A8J3CNF6"/>
<keyword evidence="1 4" id="KW-0597">Phosphoprotein</keyword>
<evidence type="ECO:0000313" key="9">
    <source>
        <dbReference type="Proteomes" id="UP000614287"/>
    </source>
</evidence>